<dbReference type="Pfam" id="PF17195">
    <property type="entry name" value="DUF5132"/>
    <property type="match status" value="1"/>
</dbReference>
<protein>
    <submittedName>
        <fullName evidence="2">DUF5132 domain-containing protein</fullName>
    </submittedName>
</protein>
<comment type="caution">
    <text evidence="2">The sequence shown here is derived from an EMBL/GenBank/DDBJ whole genome shotgun (WGS) entry which is preliminary data.</text>
</comment>
<dbReference type="OrthoDB" id="4257956at2"/>
<keyword evidence="3" id="KW-1185">Reference proteome</keyword>
<evidence type="ECO:0000313" key="2">
    <source>
        <dbReference type="EMBL" id="MPY31199.1"/>
    </source>
</evidence>
<dbReference type="EMBL" id="VJZD01000021">
    <property type="protein sequence ID" value="MPY31199.1"/>
    <property type="molecule type" value="Genomic_DNA"/>
</dbReference>
<accession>A0A5N8V7Y3</accession>
<dbReference type="InterPro" id="IPR033456">
    <property type="entry name" value="DUF5132"/>
</dbReference>
<dbReference type="AlphaFoldDB" id="A0A5N8V7Y3"/>
<name>A0A5N8V7Y3_9ACTN</name>
<evidence type="ECO:0000256" key="1">
    <source>
        <dbReference type="SAM" id="MobiDB-lite"/>
    </source>
</evidence>
<reference evidence="2 3" key="1">
    <citation type="submission" date="2019-07" db="EMBL/GenBank/DDBJ databases">
        <title>New species of Amycolatopsis and Streptomyces.</title>
        <authorList>
            <person name="Duangmal K."/>
            <person name="Teo W.F.A."/>
            <person name="Lipun K."/>
        </authorList>
    </citation>
    <scope>NUCLEOTIDE SEQUENCE [LARGE SCALE GENOMIC DNA]</scope>
    <source>
        <strain evidence="2 3">NBRC 109810</strain>
    </source>
</reference>
<gene>
    <name evidence="2" type="ORF">FNH09_07730</name>
</gene>
<sequence>MPPVVPPFLIGLITASLVKRLGKPLMRGLVKTSVGLGIEVKRAVQEAGEGIQDLAVEATAEALAVRTAEGAEHGVGAPEEGAAGRVAAAANSTPAAAAANEGQSGGEGKPAGKNRSGGSVATKVR</sequence>
<proteinExistence type="predicted"/>
<dbReference type="RefSeq" id="WP_152886008.1">
    <property type="nucleotide sequence ID" value="NZ_JBHJTU010000003.1"/>
</dbReference>
<dbReference type="Proteomes" id="UP000325849">
    <property type="component" value="Unassembled WGS sequence"/>
</dbReference>
<feature type="compositionally biased region" description="Low complexity" evidence="1">
    <location>
        <begin position="69"/>
        <end position="99"/>
    </location>
</feature>
<feature type="region of interest" description="Disordered" evidence="1">
    <location>
        <begin position="69"/>
        <end position="125"/>
    </location>
</feature>
<evidence type="ECO:0000313" key="3">
    <source>
        <dbReference type="Proteomes" id="UP000325849"/>
    </source>
</evidence>
<organism evidence="2 3">
    <name type="scientific">Streptomyces adustus</name>
    <dbReference type="NCBI Taxonomy" id="1609272"/>
    <lineage>
        <taxon>Bacteria</taxon>
        <taxon>Bacillati</taxon>
        <taxon>Actinomycetota</taxon>
        <taxon>Actinomycetes</taxon>
        <taxon>Kitasatosporales</taxon>
        <taxon>Streptomycetaceae</taxon>
        <taxon>Streptomyces</taxon>
    </lineage>
</organism>